<proteinExistence type="predicted"/>
<reference evidence="2 4" key="1">
    <citation type="submission" date="2023-09" db="EMBL/GenBank/DDBJ databases">
        <title>Flavobacterium sp. a novel bacteria isolate from Pepper rhizosphere.</title>
        <authorList>
            <person name="Peng Y."/>
            <person name="Lee J."/>
        </authorList>
    </citation>
    <scope>NUCLEOTIDE SEQUENCE</scope>
    <source>
        <strain evidence="2">PMR2A8</strain>
        <strain evidence="3 4">PMTSA4</strain>
    </source>
</reference>
<evidence type="ECO:0000313" key="3">
    <source>
        <dbReference type="EMBL" id="WNM22705.1"/>
    </source>
</evidence>
<evidence type="ECO:0000313" key="4">
    <source>
        <dbReference type="Proteomes" id="UP001304515"/>
    </source>
</evidence>
<dbReference type="EMBL" id="CP134890">
    <property type="protein sequence ID" value="WNM22705.1"/>
    <property type="molecule type" value="Genomic_DNA"/>
</dbReference>
<keyword evidence="1" id="KW-0732">Signal</keyword>
<protein>
    <submittedName>
        <fullName evidence="2">DUF6252 family protein</fullName>
    </submittedName>
</protein>
<feature type="signal peptide" evidence="1">
    <location>
        <begin position="1"/>
        <end position="21"/>
    </location>
</feature>
<dbReference type="RefSeq" id="WP_313322734.1">
    <property type="nucleotide sequence ID" value="NZ_CP134878.1"/>
</dbReference>
<evidence type="ECO:0000313" key="2">
    <source>
        <dbReference type="EMBL" id="WNM18654.1"/>
    </source>
</evidence>
<sequence>MKNIKIIGSLLLLFTAITFTSCDNEPIDPAINLDDFGGGNTPGVFTAKIGSENFNANQLIDADYTDTSFGTQLSIVGLTSTGKTMTIIVMNPTVGTRTASSNLSTLLSFDYAASANDMYSSLNASTSQYNGTLTITEFNLSTKKISGTFSYTGYGVLSSTAQIQVTEGVLSNITFTDATAGGNSGGGNNNPPAVFKADFNNSTWTATQAVAEVSPNFIQIAGLKANGENFLFLVEAVGGVGTYPANVNILAYTPPNSEYGYWSVNTNNPTENTGSITITNINTTAKTISGTFNFKGYWSDSSVTTIPPVQFTNGVFTNIPYTDQASSGDSFYAKVNGTEFVDVDLLTLELGINGQDYISIGAQDAAFNSMTVSVRTNLGAGSYTITGNDATDVVQIIYSVNDIDYKAVSGNVTITEKTATRIKGTFNGVTNGSSPFTITQGTFDVEY</sequence>
<evidence type="ECO:0000256" key="1">
    <source>
        <dbReference type="SAM" id="SignalP"/>
    </source>
</evidence>
<accession>A0AA96F4S6</accession>
<gene>
    <name evidence="3" type="ORF">RN605_04910</name>
    <name evidence="2" type="ORF">RN608_11610</name>
</gene>
<dbReference type="Pfam" id="PF19765">
    <property type="entry name" value="DUF6252"/>
    <property type="match status" value="2"/>
</dbReference>
<accession>A0AA96EUL6</accession>
<keyword evidence="4" id="KW-1185">Reference proteome</keyword>
<organism evidence="2">
    <name type="scientific">Flavobacterium capsici</name>
    <dbReference type="NCBI Taxonomy" id="3075618"/>
    <lineage>
        <taxon>Bacteria</taxon>
        <taxon>Pseudomonadati</taxon>
        <taxon>Bacteroidota</taxon>
        <taxon>Flavobacteriia</taxon>
        <taxon>Flavobacteriales</taxon>
        <taxon>Flavobacteriaceae</taxon>
        <taxon>Flavobacterium</taxon>
    </lineage>
</organism>
<dbReference type="EMBL" id="CP134878">
    <property type="protein sequence ID" value="WNM18654.1"/>
    <property type="molecule type" value="Genomic_DNA"/>
</dbReference>
<dbReference type="InterPro" id="IPR046219">
    <property type="entry name" value="DUF6252"/>
</dbReference>
<dbReference type="PROSITE" id="PS51257">
    <property type="entry name" value="PROKAR_LIPOPROTEIN"/>
    <property type="match status" value="1"/>
</dbReference>
<dbReference type="KEGG" id="fcj:RN605_04910"/>
<dbReference type="Proteomes" id="UP001304515">
    <property type="component" value="Chromosome"/>
</dbReference>
<name>A0AA96EUL6_9FLAO</name>
<feature type="chain" id="PRO_5044705102" evidence="1">
    <location>
        <begin position="22"/>
        <end position="447"/>
    </location>
</feature>
<dbReference type="AlphaFoldDB" id="A0AA96EUL6"/>